<dbReference type="OrthoDB" id="546359at2759"/>
<sequence length="197" mass="19213">MLRPRSSPADQLAKGTKQLSKAALVVPELIATEPRRGLVAVNEHVHRCVPAAARATRELSLQTEEATLLAEELEEAVSDMRHHPAAVGPALDRMRARLGLAAAAAALEAGGAARETGHSDSPAGARAAAHHSAEAGGSVVSGAGDVAGAVPAARGAAPAAETAGFSGGGTGAGAGAGGSVRAAAPVPVVEKAARAGS</sequence>
<organism evidence="2 3">
    <name type="scientific">Edaphochlamys debaryana</name>
    <dbReference type="NCBI Taxonomy" id="47281"/>
    <lineage>
        <taxon>Eukaryota</taxon>
        <taxon>Viridiplantae</taxon>
        <taxon>Chlorophyta</taxon>
        <taxon>core chlorophytes</taxon>
        <taxon>Chlorophyceae</taxon>
        <taxon>CS clade</taxon>
        <taxon>Chlamydomonadales</taxon>
        <taxon>Chlamydomonadales incertae sedis</taxon>
        <taxon>Edaphochlamys</taxon>
    </lineage>
</organism>
<accession>A0A835XU95</accession>
<feature type="compositionally biased region" description="Low complexity" evidence="1">
    <location>
        <begin position="112"/>
        <end position="127"/>
    </location>
</feature>
<dbReference type="Proteomes" id="UP000612055">
    <property type="component" value="Unassembled WGS sequence"/>
</dbReference>
<feature type="compositionally biased region" description="Gly residues" evidence="1">
    <location>
        <begin position="165"/>
        <end position="178"/>
    </location>
</feature>
<proteinExistence type="predicted"/>
<evidence type="ECO:0000256" key="1">
    <source>
        <dbReference type="SAM" id="MobiDB-lite"/>
    </source>
</evidence>
<reference evidence="2" key="1">
    <citation type="journal article" date="2020" name="bioRxiv">
        <title>Comparative genomics of Chlamydomonas.</title>
        <authorList>
            <person name="Craig R.J."/>
            <person name="Hasan A.R."/>
            <person name="Ness R.W."/>
            <person name="Keightley P.D."/>
        </authorList>
    </citation>
    <scope>NUCLEOTIDE SEQUENCE</scope>
    <source>
        <strain evidence="2">CCAP 11/70</strain>
    </source>
</reference>
<comment type="caution">
    <text evidence="2">The sequence shown here is derived from an EMBL/GenBank/DDBJ whole genome shotgun (WGS) entry which is preliminary data.</text>
</comment>
<feature type="compositionally biased region" description="Low complexity" evidence="1">
    <location>
        <begin position="179"/>
        <end position="197"/>
    </location>
</feature>
<protein>
    <submittedName>
        <fullName evidence="2">Uncharacterized protein</fullName>
    </submittedName>
</protein>
<dbReference type="AlphaFoldDB" id="A0A835XU95"/>
<feature type="region of interest" description="Disordered" evidence="1">
    <location>
        <begin position="160"/>
        <end position="197"/>
    </location>
</feature>
<evidence type="ECO:0000313" key="3">
    <source>
        <dbReference type="Proteomes" id="UP000612055"/>
    </source>
</evidence>
<feature type="region of interest" description="Disordered" evidence="1">
    <location>
        <begin position="112"/>
        <end position="132"/>
    </location>
</feature>
<dbReference type="EMBL" id="JAEHOE010000103">
    <property type="protein sequence ID" value="KAG2487010.1"/>
    <property type="molecule type" value="Genomic_DNA"/>
</dbReference>
<evidence type="ECO:0000313" key="2">
    <source>
        <dbReference type="EMBL" id="KAG2487010.1"/>
    </source>
</evidence>
<keyword evidence="3" id="KW-1185">Reference proteome</keyword>
<name>A0A835XU95_9CHLO</name>
<gene>
    <name evidence="2" type="ORF">HYH03_014381</name>
</gene>